<evidence type="ECO:0000256" key="3">
    <source>
        <dbReference type="PROSITE-ProRule" id="PRU10141"/>
    </source>
</evidence>
<evidence type="ECO:0000256" key="1">
    <source>
        <dbReference type="ARBA" id="ARBA00022741"/>
    </source>
</evidence>
<dbReference type="InterPro" id="IPR017441">
    <property type="entry name" value="Protein_kinase_ATP_BS"/>
</dbReference>
<keyword evidence="4" id="KW-0723">Serine/threonine-protein kinase</keyword>
<dbReference type="SMART" id="SM00220">
    <property type="entry name" value="S_TKc"/>
    <property type="match status" value="1"/>
</dbReference>
<dbReference type="InterPro" id="IPR000719">
    <property type="entry name" value="Prot_kinase_dom"/>
</dbReference>
<protein>
    <submittedName>
        <fullName evidence="7">Kinase-like domain-containing protein</fullName>
    </submittedName>
</protein>
<dbReference type="PROSITE" id="PS00107">
    <property type="entry name" value="PROTEIN_KINASE_ATP"/>
    <property type="match status" value="1"/>
</dbReference>
<evidence type="ECO:0000259" key="6">
    <source>
        <dbReference type="PROSITE" id="PS50011"/>
    </source>
</evidence>
<dbReference type="Pfam" id="PF00069">
    <property type="entry name" value="Pkinase"/>
    <property type="match status" value="1"/>
</dbReference>
<feature type="region of interest" description="Disordered" evidence="5">
    <location>
        <begin position="96"/>
        <end position="122"/>
    </location>
</feature>
<dbReference type="InterPro" id="IPR011009">
    <property type="entry name" value="Kinase-like_dom_sf"/>
</dbReference>
<dbReference type="InterPro" id="IPR008271">
    <property type="entry name" value="Ser/Thr_kinase_AS"/>
</dbReference>
<sequence>MARSWFATSSFHLRERALSKFNKNVRYINHYRLVSELGYGSSGVVYLAVEKHTHHQYAIKELSKSKLRRQQQSELLRLASPRARKAAAVVACATTDYPSPHNDDDLQESLSQENNKRRRLDSQDMPLREIELMRDLKHPNIIELIEVIEDADSVYLVLELADKRVIQQEQQSRLRPEVCRSYFAQLVDAVDYLHSEHHIVHRDIKPDNLLLSHDGASIKLADFGSAMSATQLKDPLTSSPSLSARTPAFTPPEHVLNKDHTRYDYPADVWAMGITLFCMCTGELPFTGPNFIDLYHNIRQGSPVYPDGMDPDLRSLLECMLDKDPETRITLAEIKSHAWLTSAS</sequence>
<dbReference type="STRING" id="13706.A0A1X2HIQ0"/>
<dbReference type="OrthoDB" id="68483at2759"/>
<dbReference type="PANTHER" id="PTHR24346:SF77">
    <property type="entry name" value="SERINE THREONINE PROTEIN KINASE"/>
    <property type="match status" value="1"/>
</dbReference>
<keyword evidence="1 3" id="KW-0547">Nucleotide-binding</keyword>
<feature type="domain" description="Protein kinase" evidence="6">
    <location>
        <begin position="31"/>
        <end position="340"/>
    </location>
</feature>
<reference evidence="7 8" key="1">
    <citation type="submission" date="2016-07" db="EMBL/GenBank/DDBJ databases">
        <title>Pervasive Adenine N6-methylation of Active Genes in Fungi.</title>
        <authorList>
            <consortium name="DOE Joint Genome Institute"/>
            <person name="Mondo S.J."/>
            <person name="Dannebaum R.O."/>
            <person name="Kuo R.C."/>
            <person name="Labutti K."/>
            <person name="Haridas S."/>
            <person name="Kuo A."/>
            <person name="Salamov A."/>
            <person name="Ahrendt S.R."/>
            <person name="Lipzen A."/>
            <person name="Sullivan W."/>
            <person name="Andreopoulos W.B."/>
            <person name="Clum A."/>
            <person name="Lindquist E."/>
            <person name="Daum C."/>
            <person name="Ramamoorthy G.K."/>
            <person name="Gryganskyi A."/>
            <person name="Culley D."/>
            <person name="Magnuson J.K."/>
            <person name="James T.Y."/>
            <person name="O'Malley M.A."/>
            <person name="Stajich J.E."/>
            <person name="Spatafora J.W."/>
            <person name="Visel A."/>
            <person name="Grigoriev I.V."/>
        </authorList>
    </citation>
    <scope>NUCLEOTIDE SEQUENCE [LARGE SCALE GENOMIC DNA]</scope>
    <source>
        <strain evidence="7 8">NRRL 2496</strain>
    </source>
</reference>
<comment type="similarity">
    <text evidence="4">Belongs to the protein kinase superfamily.</text>
</comment>
<dbReference type="PROSITE" id="PS50011">
    <property type="entry name" value="PROTEIN_KINASE_DOM"/>
    <property type="match status" value="1"/>
</dbReference>
<keyword evidence="7" id="KW-0418">Kinase</keyword>
<gene>
    <name evidence="7" type="ORF">BCR43DRAFT_488518</name>
</gene>
<dbReference type="OMA" id="ACATTDY"/>
<keyword evidence="8" id="KW-1185">Reference proteome</keyword>
<dbReference type="PANTHER" id="PTHR24346">
    <property type="entry name" value="MAP/MICROTUBULE AFFINITY-REGULATING KINASE"/>
    <property type="match status" value="1"/>
</dbReference>
<dbReference type="GO" id="GO:0005524">
    <property type="term" value="F:ATP binding"/>
    <property type="evidence" value="ECO:0007669"/>
    <property type="project" value="UniProtKB-UniRule"/>
</dbReference>
<organism evidence="7 8">
    <name type="scientific">Syncephalastrum racemosum</name>
    <name type="common">Filamentous fungus</name>
    <dbReference type="NCBI Taxonomy" id="13706"/>
    <lineage>
        <taxon>Eukaryota</taxon>
        <taxon>Fungi</taxon>
        <taxon>Fungi incertae sedis</taxon>
        <taxon>Mucoromycota</taxon>
        <taxon>Mucoromycotina</taxon>
        <taxon>Mucoromycetes</taxon>
        <taxon>Mucorales</taxon>
        <taxon>Syncephalastraceae</taxon>
        <taxon>Syncephalastrum</taxon>
    </lineage>
</organism>
<keyword evidence="7" id="KW-0808">Transferase</keyword>
<comment type="caution">
    <text evidence="7">The sequence shown here is derived from an EMBL/GenBank/DDBJ whole genome shotgun (WGS) entry which is preliminary data.</text>
</comment>
<keyword evidence="2 3" id="KW-0067">ATP-binding</keyword>
<dbReference type="Gene3D" id="3.30.200.20">
    <property type="entry name" value="Phosphorylase Kinase, domain 1"/>
    <property type="match status" value="1"/>
</dbReference>
<name>A0A1X2HIQ0_SYNRA</name>
<dbReference type="CDD" id="cd14008">
    <property type="entry name" value="STKc_LKB1_CaMKK"/>
    <property type="match status" value="1"/>
</dbReference>
<dbReference type="EMBL" id="MCGN01000003">
    <property type="protein sequence ID" value="ORY98975.1"/>
    <property type="molecule type" value="Genomic_DNA"/>
</dbReference>
<dbReference type="SUPFAM" id="SSF56112">
    <property type="entry name" value="Protein kinase-like (PK-like)"/>
    <property type="match status" value="1"/>
</dbReference>
<evidence type="ECO:0000256" key="5">
    <source>
        <dbReference type="SAM" id="MobiDB-lite"/>
    </source>
</evidence>
<evidence type="ECO:0000313" key="7">
    <source>
        <dbReference type="EMBL" id="ORY98975.1"/>
    </source>
</evidence>
<dbReference type="Gene3D" id="1.10.510.10">
    <property type="entry name" value="Transferase(Phosphotransferase) domain 1"/>
    <property type="match status" value="1"/>
</dbReference>
<proteinExistence type="inferred from homology"/>
<dbReference type="AlphaFoldDB" id="A0A1X2HIQ0"/>
<evidence type="ECO:0000256" key="4">
    <source>
        <dbReference type="RuleBase" id="RU000304"/>
    </source>
</evidence>
<accession>A0A1X2HIQ0</accession>
<dbReference type="GO" id="GO:0005737">
    <property type="term" value="C:cytoplasm"/>
    <property type="evidence" value="ECO:0007669"/>
    <property type="project" value="TreeGrafter"/>
</dbReference>
<feature type="binding site" evidence="3">
    <location>
        <position position="60"/>
    </location>
    <ligand>
        <name>ATP</name>
        <dbReference type="ChEBI" id="CHEBI:30616"/>
    </ligand>
</feature>
<dbReference type="PROSITE" id="PS00108">
    <property type="entry name" value="PROTEIN_KINASE_ST"/>
    <property type="match status" value="1"/>
</dbReference>
<evidence type="ECO:0000313" key="8">
    <source>
        <dbReference type="Proteomes" id="UP000242180"/>
    </source>
</evidence>
<dbReference type="InParanoid" id="A0A1X2HIQ0"/>
<dbReference type="GO" id="GO:0035556">
    <property type="term" value="P:intracellular signal transduction"/>
    <property type="evidence" value="ECO:0007669"/>
    <property type="project" value="TreeGrafter"/>
</dbReference>
<evidence type="ECO:0000256" key="2">
    <source>
        <dbReference type="ARBA" id="ARBA00022840"/>
    </source>
</evidence>
<dbReference type="Proteomes" id="UP000242180">
    <property type="component" value="Unassembled WGS sequence"/>
</dbReference>
<dbReference type="GO" id="GO:0004674">
    <property type="term" value="F:protein serine/threonine kinase activity"/>
    <property type="evidence" value="ECO:0007669"/>
    <property type="project" value="UniProtKB-KW"/>
</dbReference>